<dbReference type="CDD" id="cd00637">
    <property type="entry name" value="7tm_classA_rhodopsin-like"/>
    <property type="match status" value="1"/>
</dbReference>
<keyword evidence="2" id="KW-1003">Cell membrane</keyword>
<evidence type="ECO:0000256" key="8">
    <source>
        <dbReference type="ARBA" id="ARBA00023224"/>
    </source>
</evidence>
<dbReference type="PANTHER" id="PTHR24249:SF424">
    <property type="entry name" value="G-PROTEIN COUPLED RECEPTORS FAMILY 1 PROFILE DOMAIN-CONTAINING PROTEIN"/>
    <property type="match status" value="1"/>
</dbReference>
<evidence type="ECO:0000256" key="3">
    <source>
        <dbReference type="ARBA" id="ARBA00022692"/>
    </source>
</evidence>
<keyword evidence="5 9" id="KW-0297">G-protein coupled receptor</keyword>
<feature type="transmembrane region" description="Helical" evidence="10">
    <location>
        <begin position="55"/>
        <end position="77"/>
    </location>
</feature>
<dbReference type="PRINTS" id="PR00237">
    <property type="entry name" value="GPCRRHODOPSN"/>
</dbReference>
<keyword evidence="4 10" id="KW-1133">Transmembrane helix</keyword>
<evidence type="ECO:0000256" key="7">
    <source>
        <dbReference type="ARBA" id="ARBA00023170"/>
    </source>
</evidence>
<proteinExistence type="inferred from homology"/>
<feature type="transmembrane region" description="Helical" evidence="10">
    <location>
        <begin position="236"/>
        <end position="261"/>
    </location>
</feature>
<keyword evidence="13" id="KW-1185">Reference proteome</keyword>
<feature type="domain" description="G-protein coupled receptors family 1 profile" evidence="11">
    <location>
        <begin position="34"/>
        <end position="286"/>
    </location>
</feature>
<feature type="transmembrane region" description="Helical" evidence="10">
    <location>
        <begin position="89"/>
        <end position="115"/>
    </location>
</feature>
<feature type="transmembrane region" description="Helical" evidence="10">
    <location>
        <begin position="267"/>
        <end position="289"/>
    </location>
</feature>
<dbReference type="Gene3D" id="1.20.1070.10">
    <property type="entry name" value="Rhodopsin 7-helix transmembrane proteins"/>
    <property type="match status" value="1"/>
</dbReference>
<evidence type="ECO:0000256" key="10">
    <source>
        <dbReference type="SAM" id="Phobius"/>
    </source>
</evidence>
<dbReference type="PROSITE" id="PS50262">
    <property type="entry name" value="G_PROTEIN_RECEP_F1_2"/>
    <property type="match status" value="1"/>
</dbReference>
<keyword evidence="8 9" id="KW-0807">Transducer</keyword>
<feature type="transmembrane region" description="Helical" evidence="10">
    <location>
        <begin position="136"/>
        <end position="158"/>
    </location>
</feature>
<evidence type="ECO:0000256" key="1">
    <source>
        <dbReference type="ARBA" id="ARBA00004651"/>
    </source>
</evidence>
<comment type="subcellular location">
    <subcellularLocation>
        <location evidence="1">Cell membrane</location>
        <topology evidence="1">Multi-pass membrane protein</topology>
    </subcellularLocation>
</comment>
<dbReference type="AlphaFoldDB" id="A0AAE0Y5S3"/>
<comment type="similarity">
    <text evidence="9">Belongs to the G-protein coupled receptor 1 family.</text>
</comment>
<dbReference type="Pfam" id="PF00001">
    <property type="entry name" value="7tm_1"/>
    <property type="match status" value="1"/>
</dbReference>
<dbReference type="InterPro" id="IPR017452">
    <property type="entry name" value="GPCR_Rhodpsn_7TM"/>
</dbReference>
<dbReference type="EMBL" id="JAWDGP010006957">
    <property type="protein sequence ID" value="KAK3732502.1"/>
    <property type="molecule type" value="Genomic_DNA"/>
</dbReference>
<organism evidence="12 13">
    <name type="scientific">Elysia crispata</name>
    <name type="common">lettuce slug</name>
    <dbReference type="NCBI Taxonomy" id="231223"/>
    <lineage>
        <taxon>Eukaryota</taxon>
        <taxon>Metazoa</taxon>
        <taxon>Spiralia</taxon>
        <taxon>Lophotrochozoa</taxon>
        <taxon>Mollusca</taxon>
        <taxon>Gastropoda</taxon>
        <taxon>Heterobranchia</taxon>
        <taxon>Euthyneura</taxon>
        <taxon>Panpulmonata</taxon>
        <taxon>Sacoglossa</taxon>
        <taxon>Placobranchoidea</taxon>
        <taxon>Plakobranchidae</taxon>
        <taxon>Elysia</taxon>
    </lineage>
</organism>
<keyword evidence="3 9" id="KW-0812">Transmembrane</keyword>
<dbReference type="InterPro" id="IPR050569">
    <property type="entry name" value="TAAR"/>
</dbReference>
<accession>A0AAE0Y5S3</accession>
<feature type="transmembrane region" description="Helical" evidence="10">
    <location>
        <begin position="20"/>
        <end position="43"/>
    </location>
</feature>
<dbReference type="GO" id="GO:0005886">
    <property type="term" value="C:plasma membrane"/>
    <property type="evidence" value="ECO:0007669"/>
    <property type="project" value="UniProtKB-SubCell"/>
</dbReference>
<dbReference type="Proteomes" id="UP001283361">
    <property type="component" value="Unassembled WGS sequence"/>
</dbReference>
<gene>
    <name evidence="12" type="ORF">RRG08_030702</name>
</gene>
<dbReference type="SMART" id="SM01381">
    <property type="entry name" value="7TM_GPCR_Srsx"/>
    <property type="match status" value="1"/>
</dbReference>
<dbReference type="PROSITE" id="PS00237">
    <property type="entry name" value="G_PROTEIN_RECEP_F1_1"/>
    <property type="match status" value="1"/>
</dbReference>
<evidence type="ECO:0000256" key="4">
    <source>
        <dbReference type="ARBA" id="ARBA00022989"/>
    </source>
</evidence>
<evidence type="ECO:0000313" key="12">
    <source>
        <dbReference type="EMBL" id="KAK3732502.1"/>
    </source>
</evidence>
<evidence type="ECO:0000256" key="9">
    <source>
        <dbReference type="RuleBase" id="RU000688"/>
    </source>
</evidence>
<keyword evidence="6 10" id="KW-0472">Membrane</keyword>
<dbReference type="GO" id="GO:0004930">
    <property type="term" value="F:G protein-coupled receptor activity"/>
    <property type="evidence" value="ECO:0007669"/>
    <property type="project" value="UniProtKB-KW"/>
</dbReference>
<protein>
    <recommendedName>
        <fullName evidence="11">G-protein coupled receptors family 1 profile domain-containing protein</fullName>
    </recommendedName>
</protein>
<evidence type="ECO:0000256" key="2">
    <source>
        <dbReference type="ARBA" id="ARBA00022475"/>
    </source>
</evidence>
<evidence type="ECO:0000259" key="11">
    <source>
        <dbReference type="PROSITE" id="PS50262"/>
    </source>
</evidence>
<evidence type="ECO:0000256" key="6">
    <source>
        <dbReference type="ARBA" id="ARBA00023136"/>
    </source>
</evidence>
<evidence type="ECO:0000313" key="13">
    <source>
        <dbReference type="Proteomes" id="UP001283361"/>
    </source>
</evidence>
<reference evidence="12" key="1">
    <citation type="journal article" date="2023" name="G3 (Bethesda)">
        <title>A reference genome for the long-term kleptoplast-retaining sea slug Elysia crispata morphotype clarki.</title>
        <authorList>
            <person name="Eastman K.E."/>
            <person name="Pendleton A.L."/>
            <person name="Shaikh M.A."/>
            <person name="Suttiyut T."/>
            <person name="Ogas R."/>
            <person name="Tomko P."/>
            <person name="Gavelis G."/>
            <person name="Widhalm J.R."/>
            <person name="Wisecaver J.H."/>
        </authorList>
    </citation>
    <scope>NUCLEOTIDE SEQUENCE</scope>
    <source>
        <strain evidence="12">ECLA1</strain>
    </source>
</reference>
<name>A0AAE0Y5S3_9GAST</name>
<sequence>MTNSSYAEELSEVSLADAGLFIMAIFLAIFTTSANAATVVAIWRTPALRTLANTYVCSLACADFIVGLACVVIALFMLPPLKLEIFYKHIRMCFFLHGIGLGSMVVSAIHMNLIALDRYLYIMKPYFYERVITIRVISGFIGSTWVAGLAVTFMSQFIGRPYDEVPLCDVTLRQPIWYTFYLTGVIYFLTSICTAVTYIVILKAASRQRKAVRANEVSSTQRSGFIDKGTMKSIRFFFTVFGVFFCCVTPNVIVFGLDYYVYFPAVIYRSVNLLGLTNSAMNFLIYAAMNKDFRKAYLQVLALSRRMRVSMGIKSHTPQLPQTGTPD</sequence>
<feature type="transmembrane region" description="Helical" evidence="10">
    <location>
        <begin position="178"/>
        <end position="201"/>
    </location>
</feature>
<dbReference type="InterPro" id="IPR000276">
    <property type="entry name" value="GPCR_Rhodpsn"/>
</dbReference>
<dbReference type="PANTHER" id="PTHR24249">
    <property type="entry name" value="HISTAMINE RECEPTOR-RELATED G-PROTEIN COUPLED RECEPTOR"/>
    <property type="match status" value="1"/>
</dbReference>
<keyword evidence="7 9" id="KW-0675">Receptor</keyword>
<comment type="caution">
    <text evidence="12">The sequence shown here is derived from an EMBL/GenBank/DDBJ whole genome shotgun (WGS) entry which is preliminary data.</text>
</comment>
<dbReference type="SUPFAM" id="SSF81321">
    <property type="entry name" value="Family A G protein-coupled receptor-like"/>
    <property type="match status" value="1"/>
</dbReference>
<evidence type="ECO:0000256" key="5">
    <source>
        <dbReference type="ARBA" id="ARBA00023040"/>
    </source>
</evidence>